<protein>
    <submittedName>
        <fullName evidence="1">Uncharacterized protein</fullName>
    </submittedName>
</protein>
<evidence type="ECO:0000313" key="1">
    <source>
        <dbReference type="EMBL" id="RPA94084.1"/>
    </source>
</evidence>
<dbReference type="OrthoDB" id="5427804at2759"/>
<organism evidence="1 2">
    <name type="scientific">Choiromyces venosus 120613-1</name>
    <dbReference type="NCBI Taxonomy" id="1336337"/>
    <lineage>
        <taxon>Eukaryota</taxon>
        <taxon>Fungi</taxon>
        <taxon>Dikarya</taxon>
        <taxon>Ascomycota</taxon>
        <taxon>Pezizomycotina</taxon>
        <taxon>Pezizomycetes</taxon>
        <taxon>Pezizales</taxon>
        <taxon>Tuberaceae</taxon>
        <taxon>Choiromyces</taxon>
    </lineage>
</organism>
<sequence length="128" mass="14766">PLDISVNKPFKEMLRDLIDQKIFELESMEAFERWTVGDRHIMTTECVGNAFHQFHTHKVAIIHSSFCNVGLSLLIDSSLDYKIDIKGFENFQIGHWRQDLRTLDELADVGDTVDIEDTSIEFVHTGLE</sequence>
<reference evidence="1 2" key="1">
    <citation type="journal article" date="2018" name="Nat. Ecol. Evol.">
        <title>Pezizomycetes genomes reveal the molecular basis of ectomycorrhizal truffle lifestyle.</title>
        <authorList>
            <person name="Murat C."/>
            <person name="Payen T."/>
            <person name="Noel B."/>
            <person name="Kuo A."/>
            <person name="Morin E."/>
            <person name="Chen J."/>
            <person name="Kohler A."/>
            <person name="Krizsan K."/>
            <person name="Balestrini R."/>
            <person name="Da Silva C."/>
            <person name="Montanini B."/>
            <person name="Hainaut M."/>
            <person name="Levati E."/>
            <person name="Barry K.W."/>
            <person name="Belfiori B."/>
            <person name="Cichocki N."/>
            <person name="Clum A."/>
            <person name="Dockter R.B."/>
            <person name="Fauchery L."/>
            <person name="Guy J."/>
            <person name="Iotti M."/>
            <person name="Le Tacon F."/>
            <person name="Lindquist E.A."/>
            <person name="Lipzen A."/>
            <person name="Malagnac F."/>
            <person name="Mello A."/>
            <person name="Molinier V."/>
            <person name="Miyauchi S."/>
            <person name="Poulain J."/>
            <person name="Riccioni C."/>
            <person name="Rubini A."/>
            <person name="Sitrit Y."/>
            <person name="Splivallo R."/>
            <person name="Traeger S."/>
            <person name="Wang M."/>
            <person name="Zifcakova L."/>
            <person name="Wipf D."/>
            <person name="Zambonelli A."/>
            <person name="Paolocci F."/>
            <person name="Nowrousian M."/>
            <person name="Ottonello S."/>
            <person name="Baldrian P."/>
            <person name="Spatafora J.W."/>
            <person name="Henrissat B."/>
            <person name="Nagy L.G."/>
            <person name="Aury J.M."/>
            <person name="Wincker P."/>
            <person name="Grigoriev I.V."/>
            <person name="Bonfante P."/>
            <person name="Martin F.M."/>
        </authorList>
    </citation>
    <scope>NUCLEOTIDE SEQUENCE [LARGE SCALE GENOMIC DNA]</scope>
    <source>
        <strain evidence="1 2">120613-1</strain>
    </source>
</reference>
<dbReference type="Proteomes" id="UP000276215">
    <property type="component" value="Unassembled WGS sequence"/>
</dbReference>
<accession>A0A3N4JJP2</accession>
<proteinExistence type="predicted"/>
<name>A0A3N4JJP2_9PEZI</name>
<keyword evidence="2" id="KW-1185">Reference proteome</keyword>
<gene>
    <name evidence="1" type="ORF">L873DRAFT_1702852</name>
</gene>
<evidence type="ECO:0000313" key="2">
    <source>
        <dbReference type="Proteomes" id="UP000276215"/>
    </source>
</evidence>
<dbReference type="AlphaFoldDB" id="A0A3N4JJP2"/>
<dbReference type="EMBL" id="ML120443">
    <property type="protein sequence ID" value="RPA94084.1"/>
    <property type="molecule type" value="Genomic_DNA"/>
</dbReference>
<feature type="non-terminal residue" evidence="1">
    <location>
        <position position="1"/>
    </location>
</feature>